<dbReference type="SUPFAM" id="SSF55486">
    <property type="entry name" value="Metalloproteases ('zincins'), catalytic domain"/>
    <property type="match status" value="1"/>
</dbReference>
<evidence type="ECO:0000313" key="2">
    <source>
        <dbReference type="EMBL" id="KAF2122586.1"/>
    </source>
</evidence>
<feature type="signal peptide" evidence="1">
    <location>
        <begin position="1"/>
        <end position="18"/>
    </location>
</feature>
<feature type="chain" id="PRO_5025462417" description="Peptidase M43 pregnancy-associated plasma-A domain-containing protein" evidence="1">
    <location>
        <begin position="19"/>
        <end position="428"/>
    </location>
</feature>
<protein>
    <recommendedName>
        <fullName evidence="4">Peptidase M43 pregnancy-associated plasma-A domain-containing protein</fullName>
    </recommendedName>
</protein>
<evidence type="ECO:0000256" key="1">
    <source>
        <dbReference type="SAM" id="SignalP"/>
    </source>
</evidence>
<proteinExistence type="predicted"/>
<reference evidence="2" key="1">
    <citation type="journal article" date="2020" name="Stud. Mycol.">
        <title>101 Dothideomycetes genomes: a test case for predicting lifestyles and emergence of pathogens.</title>
        <authorList>
            <person name="Haridas S."/>
            <person name="Albert R."/>
            <person name="Binder M."/>
            <person name="Bloem J."/>
            <person name="Labutti K."/>
            <person name="Salamov A."/>
            <person name="Andreopoulos B."/>
            <person name="Baker S."/>
            <person name="Barry K."/>
            <person name="Bills G."/>
            <person name="Bluhm B."/>
            <person name="Cannon C."/>
            <person name="Castanera R."/>
            <person name="Culley D."/>
            <person name="Daum C."/>
            <person name="Ezra D."/>
            <person name="Gonzalez J."/>
            <person name="Henrissat B."/>
            <person name="Kuo A."/>
            <person name="Liang C."/>
            <person name="Lipzen A."/>
            <person name="Lutzoni F."/>
            <person name="Magnuson J."/>
            <person name="Mondo S."/>
            <person name="Nolan M."/>
            <person name="Ohm R."/>
            <person name="Pangilinan J."/>
            <person name="Park H.-J."/>
            <person name="Ramirez L."/>
            <person name="Alfaro M."/>
            <person name="Sun H."/>
            <person name="Tritt A."/>
            <person name="Yoshinaga Y."/>
            <person name="Zwiers L.-H."/>
            <person name="Turgeon B."/>
            <person name="Goodwin S."/>
            <person name="Spatafora J."/>
            <person name="Crous P."/>
            <person name="Grigoriev I."/>
        </authorList>
    </citation>
    <scope>NUCLEOTIDE SEQUENCE</scope>
    <source>
        <strain evidence="2">CBS 627.86</strain>
    </source>
</reference>
<gene>
    <name evidence="2" type="ORF">BDV96DRAFT_639166</name>
</gene>
<keyword evidence="3" id="KW-1185">Reference proteome</keyword>
<sequence length="428" mass="46936">MPSIYTLTLTTLVSLSTAYSLPPNLHSRQALSDLKTGSWLLTWTPSMPNPQTYKGPLRITSNSSSLYISADLYNGTTNPDPADGSPILSRENYWAFVRPTKLSSTSNGGFDLGLEFYKYKGTPNPFNHYTDWESEPWEGGLSASLSASTAPAGFPSDTSYFSGNVTFAGNGSAAGTLSMGWVSDYVRRYTVEIGGVAGLERPLADASGTRTWKSIFADALIDMSLESGVDVPDQPNGIWDTAQAHAAMLQYRRPTNFDRVWRIYLLMVKKDRDVARGAMMDGKRDSNDPVPREAAVIANEWLIGTNADGSPDTQHAWPASVVGKPFVSLHDAWFRTAVHEVGHFFNLGHPAEFQNGLMDDTQTYVDAGEQGLTSKKFPENIDARALAFTGWERHFMAHRPDTHVRPGWIDFGAAAQDETPPVVLDLLA</sequence>
<dbReference type="EMBL" id="ML977310">
    <property type="protein sequence ID" value="KAF2122586.1"/>
    <property type="molecule type" value="Genomic_DNA"/>
</dbReference>
<evidence type="ECO:0008006" key="4">
    <source>
        <dbReference type="Google" id="ProtNLM"/>
    </source>
</evidence>
<evidence type="ECO:0000313" key="3">
    <source>
        <dbReference type="Proteomes" id="UP000799770"/>
    </source>
</evidence>
<accession>A0A6A5ZTK1</accession>
<keyword evidence="1" id="KW-0732">Signal</keyword>
<dbReference type="Proteomes" id="UP000799770">
    <property type="component" value="Unassembled WGS sequence"/>
</dbReference>
<name>A0A6A5ZTK1_9PLEO</name>
<organism evidence="2 3">
    <name type="scientific">Lophiotrema nucula</name>
    <dbReference type="NCBI Taxonomy" id="690887"/>
    <lineage>
        <taxon>Eukaryota</taxon>
        <taxon>Fungi</taxon>
        <taxon>Dikarya</taxon>
        <taxon>Ascomycota</taxon>
        <taxon>Pezizomycotina</taxon>
        <taxon>Dothideomycetes</taxon>
        <taxon>Pleosporomycetidae</taxon>
        <taxon>Pleosporales</taxon>
        <taxon>Lophiotremataceae</taxon>
        <taxon>Lophiotrema</taxon>
    </lineage>
</organism>
<dbReference type="AlphaFoldDB" id="A0A6A5ZTK1"/>
<dbReference type="OrthoDB" id="406838at2759"/>